<dbReference type="EMBL" id="JACHJB010000002">
    <property type="protein sequence ID" value="MBB6347203.1"/>
    <property type="molecule type" value="Genomic_DNA"/>
</dbReference>
<protein>
    <submittedName>
        <fullName evidence="1">Transposase InsO family protein</fullName>
    </submittedName>
</protein>
<comment type="caution">
    <text evidence="1">The sequence shown here is derived from an EMBL/GenBank/DDBJ whole genome shotgun (WGS) entry which is preliminary data.</text>
</comment>
<dbReference type="AlphaFoldDB" id="A0A7X0C2E3"/>
<dbReference type="RefSeq" id="WP_185085191.1">
    <property type="nucleotide sequence ID" value="NZ_JACHJB010000002.1"/>
</dbReference>
<evidence type="ECO:0000313" key="1">
    <source>
        <dbReference type="EMBL" id="MBB6347203.1"/>
    </source>
</evidence>
<proteinExistence type="predicted"/>
<name>A0A7X0C2E3_9ACTN</name>
<keyword evidence="2" id="KW-1185">Reference proteome</keyword>
<organism evidence="1 2">
    <name type="scientific">Nonomuraea muscovyensis</name>
    <dbReference type="NCBI Taxonomy" id="1124761"/>
    <lineage>
        <taxon>Bacteria</taxon>
        <taxon>Bacillati</taxon>
        <taxon>Actinomycetota</taxon>
        <taxon>Actinomycetes</taxon>
        <taxon>Streptosporangiales</taxon>
        <taxon>Streptosporangiaceae</taxon>
        <taxon>Nonomuraea</taxon>
    </lineage>
</organism>
<accession>A0A7X0C2E3</accession>
<reference evidence="1 2" key="1">
    <citation type="submission" date="2020-08" db="EMBL/GenBank/DDBJ databases">
        <title>Sequencing the genomes of 1000 actinobacteria strains.</title>
        <authorList>
            <person name="Klenk H.-P."/>
        </authorList>
    </citation>
    <scope>NUCLEOTIDE SEQUENCE [LARGE SCALE GENOMIC DNA]</scope>
    <source>
        <strain evidence="1 2">DSM 45913</strain>
    </source>
</reference>
<gene>
    <name evidence="1" type="ORF">FHU36_003748</name>
</gene>
<dbReference type="Proteomes" id="UP000583800">
    <property type="component" value="Unassembled WGS sequence"/>
</dbReference>
<sequence>MYSRAIVGWAASVSKRAGLVLDALDMASWRRDRAGRPTGPGRVQALLAHQRPHQLDRAELASRRSGATCTRRYLWVLCTSWKISATSRAGNARRCAVAEAGRWRHSWQIPQPGTHLGDLMVGLCRIDQLVLGERHRLSTAKKAAADSTHQRNTIRMMITEVLRGEDGSPGVQDAETQESSR</sequence>
<evidence type="ECO:0000313" key="2">
    <source>
        <dbReference type="Proteomes" id="UP000583800"/>
    </source>
</evidence>